<dbReference type="Proteomes" id="UP000494165">
    <property type="component" value="Unassembled WGS sequence"/>
</dbReference>
<reference evidence="1 2" key="1">
    <citation type="submission" date="2020-04" db="EMBL/GenBank/DDBJ databases">
        <authorList>
            <person name="Alioto T."/>
            <person name="Alioto T."/>
            <person name="Gomez Garrido J."/>
        </authorList>
    </citation>
    <scope>NUCLEOTIDE SEQUENCE [LARGE SCALE GENOMIC DNA]</scope>
</reference>
<dbReference type="AlphaFoldDB" id="A0A8S1D331"/>
<keyword evidence="2" id="KW-1185">Reference proteome</keyword>
<sequence>MTSAEKDPQIADWINLLDERKTFYKMESKSNLALIDLPRVRDNFTKNDFAFFNGRTNYDALAEKALTLQKELTILQSVLKEGNAFIRSKYSYLNEKAKARIDKIVNE</sequence>
<evidence type="ECO:0000313" key="2">
    <source>
        <dbReference type="Proteomes" id="UP000494165"/>
    </source>
</evidence>
<evidence type="ECO:0000313" key="1">
    <source>
        <dbReference type="EMBL" id="CAB3378010.1"/>
    </source>
</evidence>
<gene>
    <name evidence="1" type="ORF">CLODIP_2_CD10050</name>
</gene>
<organism evidence="1 2">
    <name type="scientific">Cloeon dipterum</name>
    <dbReference type="NCBI Taxonomy" id="197152"/>
    <lineage>
        <taxon>Eukaryota</taxon>
        <taxon>Metazoa</taxon>
        <taxon>Ecdysozoa</taxon>
        <taxon>Arthropoda</taxon>
        <taxon>Hexapoda</taxon>
        <taxon>Insecta</taxon>
        <taxon>Pterygota</taxon>
        <taxon>Palaeoptera</taxon>
        <taxon>Ephemeroptera</taxon>
        <taxon>Pisciforma</taxon>
        <taxon>Baetidae</taxon>
        <taxon>Cloeon</taxon>
    </lineage>
</organism>
<proteinExistence type="predicted"/>
<name>A0A8S1D331_9INSE</name>
<dbReference type="EMBL" id="CADEPI010000155">
    <property type="protein sequence ID" value="CAB3378010.1"/>
    <property type="molecule type" value="Genomic_DNA"/>
</dbReference>
<comment type="caution">
    <text evidence="1">The sequence shown here is derived from an EMBL/GenBank/DDBJ whole genome shotgun (WGS) entry which is preliminary data.</text>
</comment>
<accession>A0A8S1D331</accession>
<protein>
    <submittedName>
        <fullName evidence="1">Uncharacterized protein</fullName>
    </submittedName>
</protein>